<reference evidence="5 6" key="1">
    <citation type="submission" date="2016-10" db="EMBL/GenBank/DDBJ databases">
        <title>Draft genome sequences of four alkaliphilic bacteria belonging to the Anaerobacillus genus.</title>
        <authorList>
            <person name="Bassil N.M."/>
            <person name="Lloyd J.R."/>
        </authorList>
    </citation>
    <scope>NUCLEOTIDE SEQUENCE [LARGE SCALE GENOMIC DNA]</scope>
    <source>
        <strain evidence="5 6">DSM 15340</strain>
    </source>
</reference>
<dbReference type="InterPro" id="IPR000700">
    <property type="entry name" value="PAS-assoc_C"/>
</dbReference>
<dbReference type="InterPro" id="IPR043128">
    <property type="entry name" value="Rev_trsase/Diguanyl_cyclase"/>
</dbReference>
<dbReference type="OrthoDB" id="9759607at2"/>
<dbReference type="SUPFAM" id="SSF55785">
    <property type="entry name" value="PYP-like sensor domain (PAS domain)"/>
    <property type="match status" value="2"/>
</dbReference>
<dbReference type="CDD" id="cd01948">
    <property type="entry name" value="EAL"/>
    <property type="match status" value="1"/>
</dbReference>
<dbReference type="AlphaFoldDB" id="A0A1S2LST5"/>
<dbReference type="Proteomes" id="UP000180098">
    <property type="component" value="Unassembled WGS sequence"/>
</dbReference>
<dbReference type="InterPro" id="IPR000014">
    <property type="entry name" value="PAS"/>
</dbReference>
<dbReference type="InterPro" id="IPR000160">
    <property type="entry name" value="GGDEF_dom"/>
</dbReference>
<evidence type="ECO:0008006" key="7">
    <source>
        <dbReference type="Google" id="ProtNLM"/>
    </source>
</evidence>
<dbReference type="Pfam" id="PF08447">
    <property type="entry name" value="PAS_3"/>
    <property type="match status" value="1"/>
</dbReference>
<evidence type="ECO:0000259" key="1">
    <source>
        <dbReference type="PROSITE" id="PS50112"/>
    </source>
</evidence>
<sequence>MKKLNTMELLQYSKMALSDISDEFQVGIWSVCLQTNSIIEFSDALEKIYEEPKRIFEEDIHIWRDFIHDKDYEEVIKSQKDLKKGKMVKNKYRIKVRSGKVKCVYVSLLPHLNKDSDLIRIDGIIVDITNSEKAIIKTEKKLADIKYAIDQTNNIMITDKYGVMTYVNDFVCQSSKYSREELLGKTPKMLKSGVHSKEFYKNLWDTINSGNIWKGEICNRTKDGSLYWTKGTIVPFIDDDGKPYQFVSIRNDVTEQKKLEHEILLNRQQIEYIAYHDYLTDLTNRRYFEENVEKKIAKSEAKSKMAVIVLDLDRFKYVNDTLGHCTGDQLLKQIGDRLRNILTEGVSVSRIGGDEFGIIVNNEVILSDLPSFLKQLLRMFEEPFLVDDLELFFTTSMGVSIYPTCGNDVKTLLKNANIALYRVKDEGRNNYQFFDPTLDVDNYKKFSIANDLRKAIKNDEFSIHYQPKVNIQNNQIIGAEALIRWNHPVWGNVPPIEFITIAEETWFINELGHWVFESVCQQLKLWEKERVPQIPIAINFSPIQFLQQNLVENLITVINKYDIDPQLIEVEVTETALLNNEQQVHSIIEEMRELGIKVALDDFGTGYSSLVYLKKFKIDALKVDQYFLKNITIEKNSQQILDAVVKLAHSLNMTVVVEGVETNEQLELIYQYKDLIVQGYLFSKPIPAIELVDLLRNGQCFPKEVKGSESIREKRRFFRVPFKTPIEGEMTVLQIGSKPLQLGFTKILIENIGAGGLCYSSHINLPVRKYLLLKVKFKVLGTDLALKAKISWSQSIEGFYQYGIEFIMTEREKADLIYLLNQLQISLKRNPTPPESNTISISKNAYLKRLLKGN</sequence>
<dbReference type="SUPFAM" id="SSF141868">
    <property type="entry name" value="EAL domain-like"/>
    <property type="match status" value="1"/>
</dbReference>
<dbReference type="Pfam" id="PF07238">
    <property type="entry name" value="PilZ"/>
    <property type="match status" value="1"/>
</dbReference>
<dbReference type="Gene3D" id="3.30.450.20">
    <property type="entry name" value="PAS domain"/>
    <property type="match status" value="2"/>
</dbReference>
<dbReference type="InterPro" id="IPR029787">
    <property type="entry name" value="Nucleotide_cyclase"/>
</dbReference>
<dbReference type="Pfam" id="PF13426">
    <property type="entry name" value="PAS_9"/>
    <property type="match status" value="1"/>
</dbReference>
<keyword evidence="6" id="KW-1185">Reference proteome</keyword>
<feature type="domain" description="PAS" evidence="1">
    <location>
        <begin position="141"/>
        <end position="186"/>
    </location>
</feature>
<dbReference type="SMART" id="SM00086">
    <property type="entry name" value="PAC"/>
    <property type="match status" value="2"/>
</dbReference>
<dbReference type="InterPro" id="IPR001610">
    <property type="entry name" value="PAC"/>
</dbReference>
<dbReference type="InterPro" id="IPR009875">
    <property type="entry name" value="PilZ_domain"/>
</dbReference>
<dbReference type="EMBL" id="MLQQ01000002">
    <property type="protein sequence ID" value="OIJ15193.1"/>
    <property type="molecule type" value="Genomic_DNA"/>
</dbReference>
<name>A0A1S2LST5_9BACI</name>
<proteinExistence type="predicted"/>
<dbReference type="SMART" id="SM00052">
    <property type="entry name" value="EAL"/>
    <property type="match status" value="1"/>
</dbReference>
<gene>
    <name evidence="5" type="ORF">BKP35_04915</name>
</gene>
<dbReference type="PROSITE" id="PS50887">
    <property type="entry name" value="GGDEF"/>
    <property type="match status" value="1"/>
</dbReference>
<dbReference type="NCBIfam" id="TIGR00229">
    <property type="entry name" value="sensory_box"/>
    <property type="match status" value="1"/>
</dbReference>
<dbReference type="Gene3D" id="3.30.70.270">
    <property type="match status" value="1"/>
</dbReference>
<dbReference type="CDD" id="cd00130">
    <property type="entry name" value="PAS"/>
    <property type="match status" value="2"/>
</dbReference>
<feature type="domain" description="GGDEF" evidence="4">
    <location>
        <begin position="303"/>
        <end position="436"/>
    </location>
</feature>
<evidence type="ECO:0000313" key="6">
    <source>
        <dbReference type="Proteomes" id="UP000180098"/>
    </source>
</evidence>
<dbReference type="InterPro" id="IPR052155">
    <property type="entry name" value="Biofilm_reg_signaling"/>
</dbReference>
<accession>A0A1S2LST5</accession>
<dbReference type="InterPro" id="IPR035965">
    <property type="entry name" value="PAS-like_dom_sf"/>
</dbReference>
<dbReference type="NCBIfam" id="TIGR00254">
    <property type="entry name" value="GGDEF"/>
    <property type="match status" value="1"/>
</dbReference>
<dbReference type="InterPro" id="IPR035919">
    <property type="entry name" value="EAL_sf"/>
</dbReference>
<dbReference type="CDD" id="cd01949">
    <property type="entry name" value="GGDEF"/>
    <property type="match status" value="1"/>
</dbReference>
<evidence type="ECO:0000259" key="3">
    <source>
        <dbReference type="PROSITE" id="PS50883"/>
    </source>
</evidence>
<comment type="caution">
    <text evidence="5">The sequence shown here is derived from an EMBL/GenBank/DDBJ whole genome shotgun (WGS) entry which is preliminary data.</text>
</comment>
<dbReference type="RefSeq" id="WP_071312297.1">
    <property type="nucleotide sequence ID" value="NZ_MLQQ01000002.1"/>
</dbReference>
<evidence type="ECO:0000259" key="2">
    <source>
        <dbReference type="PROSITE" id="PS50113"/>
    </source>
</evidence>
<dbReference type="PROSITE" id="PS50113">
    <property type="entry name" value="PAC"/>
    <property type="match status" value="1"/>
</dbReference>
<feature type="domain" description="EAL" evidence="3">
    <location>
        <begin position="445"/>
        <end position="699"/>
    </location>
</feature>
<dbReference type="Pfam" id="PF00990">
    <property type="entry name" value="GGDEF"/>
    <property type="match status" value="1"/>
</dbReference>
<dbReference type="PANTHER" id="PTHR44757:SF2">
    <property type="entry name" value="BIOFILM ARCHITECTURE MAINTENANCE PROTEIN MBAA"/>
    <property type="match status" value="1"/>
</dbReference>
<dbReference type="Gene3D" id="3.20.20.450">
    <property type="entry name" value="EAL domain"/>
    <property type="match status" value="1"/>
</dbReference>
<feature type="domain" description="PAC" evidence="2">
    <location>
        <begin position="213"/>
        <end position="265"/>
    </location>
</feature>
<dbReference type="InterPro" id="IPR013655">
    <property type="entry name" value="PAS_fold_3"/>
</dbReference>
<dbReference type="PROSITE" id="PS50112">
    <property type="entry name" value="PAS"/>
    <property type="match status" value="1"/>
</dbReference>
<evidence type="ECO:0000259" key="4">
    <source>
        <dbReference type="PROSITE" id="PS50887"/>
    </source>
</evidence>
<dbReference type="GO" id="GO:0035438">
    <property type="term" value="F:cyclic-di-GMP binding"/>
    <property type="evidence" value="ECO:0007669"/>
    <property type="project" value="InterPro"/>
</dbReference>
<organism evidence="5 6">
    <name type="scientific">Anaerobacillus arseniciselenatis</name>
    <dbReference type="NCBI Taxonomy" id="85682"/>
    <lineage>
        <taxon>Bacteria</taxon>
        <taxon>Bacillati</taxon>
        <taxon>Bacillota</taxon>
        <taxon>Bacilli</taxon>
        <taxon>Bacillales</taxon>
        <taxon>Bacillaceae</taxon>
        <taxon>Anaerobacillus</taxon>
    </lineage>
</organism>
<protein>
    <recommendedName>
        <fullName evidence="7">PAS domain S-box protein</fullName>
    </recommendedName>
</protein>
<dbReference type="PANTHER" id="PTHR44757">
    <property type="entry name" value="DIGUANYLATE CYCLASE DGCP"/>
    <property type="match status" value="1"/>
</dbReference>
<dbReference type="PROSITE" id="PS50883">
    <property type="entry name" value="EAL"/>
    <property type="match status" value="1"/>
</dbReference>
<evidence type="ECO:0000313" key="5">
    <source>
        <dbReference type="EMBL" id="OIJ15193.1"/>
    </source>
</evidence>
<dbReference type="Pfam" id="PF00563">
    <property type="entry name" value="EAL"/>
    <property type="match status" value="1"/>
</dbReference>
<dbReference type="SMART" id="SM00267">
    <property type="entry name" value="GGDEF"/>
    <property type="match status" value="1"/>
</dbReference>
<dbReference type="InterPro" id="IPR001633">
    <property type="entry name" value="EAL_dom"/>
</dbReference>
<dbReference type="SUPFAM" id="SSF55073">
    <property type="entry name" value="Nucleotide cyclase"/>
    <property type="match status" value="1"/>
</dbReference>